<gene>
    <name evidence="3" type="ORF">FZC84_13210</name>
</gene>
<dbReference type="InterPro" id="IPR005240">
    <property type="entry name" value="DUF389"/>
</dbReference>
<keyword evidence="1" id="KW-0175">Coiled coil</keyword>
<reference evidence="3 4" key="1">
    <citation type="submission" date="2019-08" db="EMBL/GenBank/DDBJ databases">
        <title>Bacillus genomes from the desert of Cuatro Cienegas, Coahuila.</title>
        <authorList>
            <person name="Olmedo-Alvarez G."/>
        </authorList>
    </citation>
    <scope>NUCLEOTIDE SEQUENCE [LARGE SCALE GENOMIC DNA]</scope>
    <source>
        <strain evidence="3 4">CH128b_4D</strain>
    </source>
</reference>
<keyword evidence="2" id="KW-1133">Transmembrane helix</keyword>
<accession>A0A5D4MCE5</accession>
<feature type="transmembrane region" description="Helical" evidence="2">
    <location>
        <begin position="179"/>
        <end position="201"/>
    </location>
</feature>
<feature type="transmembrane region" description="Helical" evidence="2">
    <location>
        <begin position="272"/>
        <end position="293"/>
    </location>
</feature>
<evidence type="ECO:0000313" key="3">
    <source>
        <dbReference type="EMBL" id="TYR98675.1"/>
    </source>
</evidence>
<organism evidence="3 4">
    <name type="scientific">Rossellomorea vietnamensis</name>
    <dbReference type="NCBI Taxonomy" id="218284"/>
    <lineage>
        <taxon>Bacteria</taxon>
        <taxon>Bacillati</taxon>
        <taxon>Bacillota</taxon>
        <taxon>Bacilli</taxon>
        <taxon>Bacillales</taxon>
        <taxon>Bacillaceae</taxon>
        <taxon>Rossellomorea</taxon>
    </lineage>
</organism>
<name>A0A5D4MCE5_9BACI</name>
<feature type="transmembrane region" description="Helical" evidence="2">
    <location>
        <begin position="313"/>
        <end position="331"/>
    </location>
</feature>
<comment type="caution">
    <text evidence="3">The sequence shown here is derived from an EMBL/GenBank/DDBJ whole genome shotgun (WGS) entry which is preliminary data.</text>
</comment>
<keyword evidence="2" id="KW-0812">Transmembrane</keyword>
<sequence length="347" mass="38150">MSLQLIEAYIPKKHFEKVDEKLRKFESTSYVVRKHSEEKLLVRMIVKTTASEEILNYLESIINVVEGFEATLFPVQSHIRRKTEVEIEEENKEKEEKRNSIQRASRHELYVKIESMSNVHMNYLLFVVLSSIVVTIGIIKNSSAIVIGGMVIAPLLGPVIALAFGSILGDYKLVRQSSLTVFAGIGISLLIAVLSGLVLPVPVESEEFVSRMQVDYMDGILALASGAAGALAILRGSPSSLVGVMVAVALLPPTIVLGVTIGAALWEHVLPSLLLLSVNINSILLSAVVVFNLSGIRPIKYEEIQRANNSRKFALIFVSIIFLILIITIFFNNHAYSTKVVEGLPAQ</sequence>
<keyword evidence="2" id="KW-0472">Membrane</keyword>
<evidence type="ECO:0000313" key="4">
    <source>
        <dbReference type="Proteomes" id="UP000325182"/>
    </source>
</evidence>
<dbReference type="PANTHER" id="PTHR20992">
    <property type="entry name" value="AT15442P-RELATED"/>
    <property type="match status" value="1"/>
</dbReference>
<dbReference type="EMBL" id="VTEG01000009">
    <property type="protein sequence ID" value="TYR98675.1"/>
    <property type="molecule type" value="Genomic_DNA"/>
</dbReference>
<feature type="transmembrane region" description="Helical" evidence="2">
    <location>
        <begin position="145"/>
        <end position="167"/>
    </location>
</feature>
<feature type="transmembrane region" description="Helical" evidence="2">
    <location>
        <begin position="216"/>
        <end position="234"/>
    </location>
</feature>
<feature type="transmembrane region" description="Helical" evidence="2">
    <location>
        <begin position="121"/>
        <end position="139"/>
    </location>
</feature>
<proteinExistence type="predicted"/>
<evidence type="ECO:0000256" key="2">
    <source>
        <dbReference type="SAM" id="Phobius"/>
    </source>
</evidence>
<protein>
    <submittedName>
        <fullName evidence="3">TIGR00341 family protein</fullName>
    </submittedName>
</protein>
<dbReference type="RefSeq" id="WP_113927257.1">
    <property type="nucleotide sequence ID" value="NZ_VTEG01000009.1"/>
</dbReference>
<dbReference type="Pfam" id="PF04087">
    <property type="entry name" value="DUF389"/>
    <property type="match status" value="1"/>
</dbReference>
<dbReference type="AlphaFoldDB" id="A0A5D4MCE5"/>
<feature type="coiled-coil region" evidence="1">
    <location>
        <begin position="80"/>
        <end position="107"/>
    </location>
</feature>
<dbReference type="Proteomes" id="UP000325182">
    <property type="component" value="Unassembled WGS sequence"/>
</dbReference>
<dbReference type="PANTHER" id="PTHR20992:SF9">
    <property type="entry name" value="AT15442P-RELATED"/>
    <property type="match status" value="1"/>
</dbReference>
<feature type="transmembrane region" description="Helical" evidence="2">
    <location>
        <begin position="241"/>
        <end position="266"/>
    </location>
</feature>
<dbReference type="NCBIfam" id="TIGR00341">
    <property type="entry name" value="TIGR00341 family protein"/>
    <property type="match status" value="1"/>
</dbReference>
<evidence type="ECO:0000256" key="1">
    <source>
        <dbReference type="SAM" id="Coils"/>
    </source>
</evidence>